<evidence type="ECO:0000313" key="2">
    <source>
        <dbReference type="Proteomes" id="UP000004217"/>
    </source>
</evidence>
<reference evidence="1 2" key="1">
    <citation type="submission" date="2011-08" db="EMBL/GenBank/DDBJ databases">
        <authorList>
            <person name="Lin Y."/>
            <person name="Hao X."/>
            <person name="Johnstone L."/>
            <person name="Miller S.J."/>
            <person name="Wei G."/>
            <person name="Rensing C."/>
        </authorList>
    </citation>
    <scope>NUCLEOTIDE SEQUENCE [LARGE SCALE GENOMIC DNA]</scope>
    <source>
        <strain evidence="1 2">K42</strain>
    </source>
</reference>
<name>G2GMM4_9ACTN</name>
<accession>G2GMM4</accession>
<dbReference type="AlphaFoldDB" id="G2GMM4"/>
<dbReference type="EMBL" id="AGBF01000250">
    <property type="protein sequence ID" value="EGX55239.1"/>
    <property type="molecule type" value="Genomic_DNA"/>
</dbReference>
<evidence type="ECO:0000313" key="1">
    <source>
        <dbReference type="EMBL" id="EGX55239.1"/>
    </source>
</evidence>
<dbReference type="Proteomes" id="UP000004217">
    <property type="component" value="Unassembled WGS sequence"/>
</dbReference>
<sequence>MERAEAPVLTVEADAVRVEARLRAGRVECPDCGGVLAPWGWARHRVLRDARGVVRVRPRRARCAGCGGSHVLLPVFMLVRRVDLADVIGSALAWKAAGAGARTIAAALGRPVDTVRGWLRRFGRRAEHVRVYFTVLLVDTGPDPIPPAASVSVFADAVSAVVGAWKAAASRWPDIGEVSPWQLAAATSRGRLLSPAWP</sequence>
<keyword evidence="2" id="KW-1185">Reference proteome</keyword>
<protein>
    <submittedName>
        <fullName evidence="1">Uncharacterized protein</fullName>
    </submittedName>
</protein>
<dbReference type="PATRIC" id="fig|700597.3.peg.6621"/>
<comment type="caution">
    <text evidence="1">The sequence shown here is derived from an EMBL/GenBank/DDBJ whole genome shotgun (WGS) entry which is preliminary data.</text>
</comment>
<organism evidence="1 2">
    <name type="scientific">Streptomyces zinciresistens K42</name>
    <dbReference type="NCBI Taxonomy" id="700597"/>
    <lineage>
        <taxon>Bacteria</taxon>
        <taxon>Bacillati</taxon>
        <taxon>Actinomycetota</taxon>
        <taxon>Actinomycetes</taxon>
        <taxon>Kitasatosporales</taxon>
        <taxon>Streptomycetaceae</taxon>
        <taxon>Streptomyces</taxon>
    </lineage>
</organism>
<proteinExistence type="predicted"/>
<gene>
    <name evidence="1" type="ORF">SZN_33891</name>
</gene>